<evidence type="ECO:0000256" key="1">
    <source>
        <dbReference type="SAM" id="SignalP"/>
    </source>
</evidence>
<keyword evidence="3" id="KW-1185">Reference proteome</keyword>
<keyword evidence="1" id="KW-0732">Signal</keyword>
<evidence type="ECO:0000313" key="3">
    <source>
        <dbReference type="Proteomes" id="UP000625551"/>
    </source>
</evidence>
<dbReference type="Proteomes" id="UP000625551">
    <property type="component" value="Unassembled WGS sequence"/>
</dbReference>
<comment type="caution">
    <text evidence="2">The sequence shown here is derived from an EMBL/GenBank/DDBJ whole genome shotgun (WGS) entry which is preliminary data.</text>
</comment>
<dbReference type="RefSeq" id="WP_191183439.1">
    <property type="nucleotide sequence ID" value="NZ_JACXAJ010000003.1"/>
</dbReference>
<dbReference type="PROSITE" id="PS51257">
    <property type="entry name" value="PROKAR_LIPOPROTEIN"/>
    <property type="match status" value="1"/>
</dbReference>
<feature type="chain" id="PRO_5046500959" description="Type 1 periplasmic binding fold superfamily protein" evidence="1">
    <location>
        <begin position="28"/>
        <end position="187"/>
    </location>
</feature>
<gene>
    <name evidence="2" type="ORF">H9Q13_08870</name>
</gene>
<dbReference type="EMBL" id="JACXAJ010000003">
    <property type="protein sequence ID" value="MBD1397274.1"/>
    <property type="molecule type" value="Genomic_DNA"/>
</dbReference>
<accession>A0ABR7XG40</accession>
<evidence type="ECO:0000313" key="2">
    <source>
        <dbReference type="EMBL" id="MBD1397274.1"/>
    </source>
</evidence>
<organism evidence="2 3">
    <name type="scientific">Pontibacter aquaedesilientis</name>
    <dbReference type="NCBI Taxonomy" id="2766980"/>
    <lineage>
        <taxon>Bacteria</taxon>
        <taxon>Pseudomonadati</taxon>
        <taxon>Bacteroidota</taxon>
        <taxon>Cytophagia</taxon>
        <taxon>Cytophagales</taxon>
        <taxon>Hymenobacteraceae</taxon>
        <taxon>Pontibacter</taxon>
    </lineage>
</organism>
<evidence type="ECO:0008006" key="4">
    <source>
        <dbReference type="Google" id="ProtNLM"/>
    </source>
</evidence>
<sequence length="187" mass="20207">MSKIFRLPLTFILIAALVSFTSCDDHDDEPHDEEGELITTVTLTMTPQGGGTPITATYRDLDGDGGNAPVMTPAIVVLKAGVTYTTTIRVLDEANNEDLTAEIKQEGHEHEFFFVPSPATLMTVTKTDKDRNNRPVGLENTLQTSSTAQSGSLRVVLKHQPGGLKTNNSTISTGETDADVTYAIRLE</sequence>
<feature type="signal peptide" evidence="1">
    <location>
        <begin position="1"/>
        <end position="27"/>
    </location>
</feature>
<protein>
    <recommendedName>
        <fullName evidence="4">Type 1 periplasmic binding fold superfamily protein</fullName>
    </recommendedName>
</protein>
<name>A0ABR7XG40_9BACT</name>
<reference evidence="2 3" key="1">
    <citation type="submission" date="2020-09" db="EMBL/GenBank/DDBJ databases">
        <title>Genome sequencing and assembly of Pontibacter sp.</title>
        <authorList>
            <person name="Chhetri G."/>
        </authorList>
    </citation>
    <scope>NUCLEOTIDE SEQUENCE [LARGE SCALE GENOMIC DNA]</scope>
    <source>
        <strain evidence="2 3">JH31</strain>
    </source>
</reference>
<proteinExistence type="predicted"/>